<keyword evidence="5" id="KW-0539">Nucleus</keyword>
<evidence type="ECO:0000256" key="1">
    <source>
        <dbReference type="ARBA" id="ARBA00023002"/>
    </source>
</evidence>
<dbReference type="InterPro" id="IPR016162">
    <property type="entry name" value="Ald_DH_N"/>
</dbReference>
<dbReference type="InterPro" id="IPR015590">
    <property type="entry name" value="Aldehyde_DH_dom"/>
</dbReference>
<dbReference type="CDD" id="cd12148">
    <property type="entry name" value="fungal_TF_MHR"/>
    <property type="match status" value="1"/>
</dbReference>
<accession>A0A2G7G8G5</accession>
<dbReference type="GO" id="GO:0010181">
    <property type="term" value="F:FMN binding"/>
    <property type="evidence" value="ECO:0007669"/>
    <property type="project" value="InterPro"/>
</dbReference>
<dbReference type="InterPro" id="IPR016161">
    <property type="entry name" value="Ald_DH/histidinol_DH"/>
</dbReference>
<dbReference type="InterPro" id="IPR029041">
    <property type="entry name" value="FAD-linked_oxidoreductase-like"/>
</dbReference>
<dbReference type="SMART" id="SM00906">
    <property type="entry name" value="Fungal_trans"/>
    <property type="match status" value="1"/>
</dbReference>
<dbReference type="GO" id="GO:0010133">
    <property type="term" value="P:L-proline catabolic process to L-glutamate"/>
    <property type="evidence" value="ECO:0007669"/>
    <property type="project" value="TreeGrafter"/>
</dbReference>
<evidence type="ECO:0000256" key="2">
    <source>
        <dbReference type="ARBA" id="ARBA00023015"/>
    </source>
</evidence>
<dbReference type="Gene3D" id="3.40.605.10">
    <property type="entry name" value="Aldehyde Dehydrogenase, Chain A, domain 1"/>
    <property type="match status" value="1"/>
</dbReference>
<dbReference type="InterPro" id="IPR050485">
    <property type="entry name" value="Proline_metab_enzyme"/>
</dbReference>
<evidence type="ECO:0000256" key="6">
    <source>
        <dbReference type="SAM" id="MobiDB-lite"/>
    </source>
</evidence>
<evidence type="ECO:0000313" key="8">
    <source>
        <dbReference type="EMBL" id="PIG89122.1"/>
    </source>
</evidence>
<keyword evidence="1" id="KW-0560">Oxidoreductase</keyword>
<dbReference type="GO" id="GO:0008270">
    <property type="term" value="F:zinc ion binding"/>
    <property type="evidence" value="ECO:0007669"/>
    <property type="project" value="InterPro"/>
</dbReference>
<dbReference type="Proteomes" id="UP000231358">
    <property type="component" value="Unassembled WGS sequence"/>
</dbReference>
<dbReference type="EMBL" id="NEXV01000077">
    <property type="protein sequence ID" value="PIG89122.1"/>
    <property type="molecule type" value="Genomic_DNA"/>
</dbReference>
<dbReference type="PANTHER" id="PTHR42862">
    <property type="entry name" value="DELTA-1-PYRROLINE-5-CARBOXYLATE DEHYDROGENASE 1, ISOFORM A-RELATED"/>
    <property type="match status" value="1"/>
</dbReference>
<organism evidence="8 9">
    <name type="scientific">Aspergillus arachidicola</name>
    <dbReference type="NCBI Taxonomy" id="656916"/>
    <lineage>
        <taxon>Eukaryota</taxon>
        <taxon>Fungi</taxon>
        <taxon>Dikarya</taxon>
        <taxon>Ascomycota</taxon>
        <taxon>Pezizomycotina</taxon>
        <taxon>Eurotiomycetes</taxon>
        <taxon>Eurotiomycetidae</taxon>
        <taxon>Eurotiales</taxon>
        <taxon>Aspergillaceae</taxon>
        <taxon>Aspergillus</taxon>
        <taxon>Aspergillus subgen. Circumdati</taxon>
    </lineage>
</organism>
<sequence length="1719" mass="192190">MRPLTLTRAAGLNWLKSHFVNSTARRYMTILHPPKFENEKLLSYAIESPERAELSETIQKMKAEFPATIPIRINGLEIEMKQSRSQVNPSRHKDIVANYAMATPDQVNTAVDATLKANPAWEATPFESRAVIFLRACELIAGKYRSEMVAATMLGQGKNIWQAGIDALTETVDFFRYYVQEAWALSSQQPKVHPDGNWNKLEYRPLEGFTYAIAPFNFRALGATLLARPRCLETWSSGSRQIRPFTLVGFSTRLCWKLAFLRMLFNFLPGDAEEVTNTILKRPEFSALTFIGSTATFKSIQKKIGDGIGQGIYNSYPRVVGETGRKNWGVVHLSADGQKCSANSRVYVAELVWLEFQRHLKKETEALKVGGVEDYGNFVNPVIHERSFDKLNEFIEAARTDSELELITGGKASKEKGYYVHPTIYKTSNPRHNIMKRELFGPILGVYVHPDAEWEEVLKLIDTTCRYSLTGSIYAKDPYASSQAQTALKHAAGMLYLNTKCTKSEIKPYQAVSPMARLPTRFLLRSLILTSLISSKSLMRLALTILNLLATSKSPFLNADRNRILNKAPRLTVYDHFCAGANHAEVSKTIADTKRIGYQGVILGYSKEIVLDPKDQPSRDTSSGNYSDRCYEMIYGWKEGTLKTLRMLEPGDFLAVKLTGTGPISVDAMAARRPMPKVVEKAVNTICVATVQQGSRLWLDAEQQVLQPGLDKWAVEMMRTHNRLETPLLEAQEGWSLGIKLVRGAYIEHGNRALIHDTKEETDISYDMIADMLLCRRLPAEAENLQSPAAALFLATHNAASTAKAITTHQKRLLEGQPTVTLECRRIQGMADELSCELLHKYEHVLEQSSAAKASLPKTFKCLTWGYVAECMGYLHRRAIENRVAVDRTQYMVAAIREELWRRLFEGAGYEECNFRAVCGLCRGGAQVQPPLMGSKAVGVSPTPSATPYLPPDDQQRAGWQTAADDTPIRNTGRRVDTGERQECHDSEFSKNPLVDKEEWTFAATPDGRYWYMGPSSSWSFCRRVLALLGKRVPESNSPPDPWHLDGMAFKLQWKQVSPEELPDVANLPPLDYALFLYNAAKYYLASLSFLIDETLYLQELHEFYRDPAAKAASRRSWFAQYLLVLAFGKASITQRNPSGSPAGHQYASRAMALLPDLSGIHEDPLTSIQALSLAALYFQSIDMRKAAFQHIGQALRCCIIEGIHRHVPEELGGLELSQRCRTVFWVVYMLDREFSALMGGPNSIRDEDITVRLPAEVASTVENTNLTLHVRLARLMAQILTTVYGVDSASKGALIRDIQSILHALADLSHDITEFLDSSFHGMVGRGSKMAVRLMLAQHHCVVLTTRPLVMCALNMHIDSAERQPSQSFCLSSPVASLLQCCADSAQKILQILRSLADDDLMDAFLPFQVEHASSSALVLYLIRSIAPSLITNESWCDNLDCVIEKLIVKGNIAAPLRKLELKHLDLMLTPLTPRSANHTMPPITSDEIQENNDDTYALDQVDIGDEVEWDLLAFNHSNHVTTKNNQHHTNFDHAKPIETTKSPYPTWDYGQEVPNNGASQSQEHHEVDPYAPDRPSVNNYDTSSRPSRPDPSESSAPLSQDTYRNLKETGECVINTVSENMIEAVNATSIDAPYGVSEWDVSGLHEAPSTTVKPSRVKESVFSIEGKAVINIKEFADHQQPGVSMAATVLIKATRFWMKEGAADVDLVILIWISWTP</sequence>
<evidence type="ECO:0000256" key="4">
    <source>
        <dbReference type="ARBA" id="ARBA00023163"/>
    </source>
</evidence>
<feature type="domain" description="Xylanolytic transcriptional activator regulatory" evidence="7">
    <location>
        <begin position="1188"/>
        <end position="1261"/>
    </location>
</feature>
<dbReference type="FunFam" id="3.40.309.10:FF:000005">
    <property type="entry name" value="1-pyrroline-5-carboxylate dehydrogenase 1"/>
    <property type="match status" value="1"/>
</dbReference>
<keyword evidence="3" id="KW-0520">NAD</keyword>
<dbReference type="Pfam" id="PF04082">
    <property type="entry name" value="Fungal_trans"/>
    <property type="match status" value="1"/>
</dbReference>
<dbReference type="Gene3D" id="3.20.20.220">
    <property type="match status" value="1"/>
</dbReference>
<dbReference type="GO" id="GO:0005759">
    <property type="term" value="C:mitochondrial matrix"/>
    <property type="evidence" value="ECO:0007669"/>
    <property type="project" value="TreeGrafter"/>
</dbReference>
<feature type="region of interest" description="Disordered" evidence="6">
    <location>
        <begin position="949"/>
        <end position="981"/>
    </location>
</feature>
<dbReference type="InterPro" id="IPR002872">
    <property type="entry name" value="Proline_DH_dom"/>
</dbReference>
<keyword evidence="2" id="KW-0805">Transcription regulation</keyword>
<dbReference type="InterPro" id="IPR016163">
    <property type="entry name" value="Ald_DH_C"/>
</dbReference>
<evidence type="ECO:0000313" key="9">
    <source>
        <dbReference type="Proteomes" id="UP000231358"/>
    </source>
</evidence>
<evidence type="ECO:0000259" key="7">
    <source>
        <dbReference type="SMART" id="SM00906"/>
    </source>
</evidence>
<evidence type="ECO:0000256" key="5">
    <source>
        <dbReference type="ARBA" id="ARBA00023242"/>
    </source>
</evidence>
<proteinExistence type="predicted"/>
<feature type="region of interest" description="Disordered" evidence="6">
    <location>
        <begin position="1523"/>
        <end position="1601"/>
    </location>
</feature>
<dbReference type="SUPFAM" id="SSF53720">
    <property type="entry name" value="ALDH-like"/>
    <property type="match status" value="1"/>
</dbReference>
<keyword evidence="9" id="KW-1185">Reference proteome</keyword>
<keyword evidence="4" id="KW-0804">Transcription</keyword>
<dbReference type="SUPFAM" id="SSF51730">
    <property type="entry name" value="FAD-linked oxidoreductase"/>
    <property type="match status" value="1"/>
</dbReference>
<dbReference type="SUPFAM" id="SSF50475">
    <property type="entry name" value="FMN-binding split barrel"/>
    <property type="match status" value="1"/>
</dbReference>
<dbReference type="GO" id="GO:0003677">
    <property type="term" value="F:DNA binding"/>
    <property type="evidence" value="ECO:0007669"/>
    <property type="project" value="InterPro"/>
</dbReference>
<dbReference type="InterPro" id="IPR002563">
    <property type="entry name" value="Flavin_Rdtase-like_dom"/>
</dbReference>
<dbReference type="PANTHER" id="PTHR42862:SF1">
    <property type="entry name" value="DELTA-1-PYRROLINE-5-CARBOXYLATE DEHYDROGENASE 2, ISOFORM A-RELATED"/>
    <property type="match status" value="1"/>
</dbReference>
<gene>
    <name evidence="8" type="ORF">AARAC_011466</name>
</gene>
<dbReference type="InterPro" id="IPR007219">
    <property type="entry name" value="XnlR_reg_dom"/>
</dbReference>
<dbReference type="GO" id="GO:0003842">
    <property type="term" value="F:L-glutamate gamma-semialdehyde dehydrogenase activity"/>
    <property type="evidence" value="ECO:0007669"/>
    <property type="project" value="TreeGrafter"/>
</dbReference>
<dbReference type="Pfam" id="PF01613">
    <property type="entry name" value="Flavin_Reduct"/>
    <property type="match status" value="1"/>
</dbReference>
<feature type="non-terminal residue" evidence="8">
    <location>
        <position position="1719"/>
    </location>
</feature>
<dbReference type="GO" id="GO:0006351">
    <property type="term" value="P:DNA-templated transcription"/>
    <property type="evidence" value="ECO:0007669"/>
    <property type="project" value="InterPro"/>
</dbReference>
<comment type="caution">
    <text evidence="8">The sequence shown here is derived from an EMBL/GenBank/DDBJ whole genome shotgun (WGS) entry which is preliminary data.</text>
</comment>
<dbReference type="Gene3D" id="3.40.309.10">
    <property type="entry name" value="Aldehyde Dehydrogenase, Chain A, domain 2"/>
    <property type="match status" value="1"/>
</dbReference>
<protein>
    <recommendedName>
        <fullName evidence="7">Xylanolytic transcriptional activator regulatory domain-containing protein</fullName>
    </recommendedName>
</protein>
<evidence type="ECO:0000256" key="3">
    <source>
        <dbReference type="ARBA" id="ARBA00023027"/>
    </source>
</evidence>
<feature type="compositionally biased region" description="Basic and acidic residues" evidence="6">
    <location>
        <begin position="1531"/>
        <end position="1540"/>
    </location>
</feature>
<name>A0A2G7G8G5_9EURO</name>
<dbReference type="Gene3D" id="2.30.110.10">
    <property type="entry name" value="Electron Transport, Fmn-binding Protein, Chain A"/>
    <property type="match status" value="1"/>
</dbReference>
<reference evidence="8 9" key="1">
    <citation type="submission" date="2017-05" db="EMBL/GenBank/DDBJ databases">
        <title>Genome sequence for an aflatoxigenic pathogen of Argentinian peanut, Aspergillus arachidicola.</title>
        <authorList>
            <person name="Moore G."/>
            <person name="Beltz S.B."/>
            <person name="Mack B.M."/>
        </authorList>
    </citation>
    <scope>NUCLEOTIDE SEQUENCE [LARGE SCALE GENOMIC DNA]</scope>
    <source>
        <strain evidence="8 9">CBS 117610</strain>
    </source>
</reference>
<dbReference type="STRING" id="656916.A0A2G7G8G5"/>
<dbReference type="Pfam" id="PF01619">
    <property type="entry name" value="Pro_dh"/>
    <property type="match status" value="1"/>
</dbReference>
<dbReference type="InterPro" id="IPR012349">
    <property type="entry name" value="Split_barrel_FMN-bd"/>
</dbReference>
<dbReference type="Pfam" id="PF00171">
    <property type="entry name" value="Aldedh"/>
    <property type="match status" value="1"/>
</dbReference>